<dbReference type="SUPFAM" id="SSF102114">
    <property type="entry name" value="Radical SAM enzymes"/>
    <property type="match status" value="1"/>
</dbReference>
<gene>
    <name evidence="6" type="ORF">INP51_13560</name>
</gene>
<dbReference type="GO" id="GO:0003824">
    <property type="term" value="F:catalytic activity"/>
    <property type="evidence" value="ECO:0007669"/>
    <property type="project" value="InterPro"/>
</dbReference>
<dbReference type="PANTHER" id="PTHR43524:SF1">
    <property type="entry name" value="RADICAL SAM SUPERFAMILY PROTEIN"/>
    <property type="match status" value="1"/>
</dbReference>
<evidence type="ECO:0000256" key="3">
    <source>
        <dbReference type="ARBA" id="ARBA00023004"/>
    </source>
</evidence>
<dbReference type="InterPro" id="IPR058240">
    <property type="entry name" value="rSAM_sf"/>
</dbReference>
<dbReference type="GO" id="GO:0046872">
    <property type="term" value="F:metal ion binding"/>
    <property type="evidence" value="ECO:0007669"/>
    <property type="project" value="UniProtKB-KW"/>
</dbReference>
<dbReference type="SFLD" id="SFLDS00029">
    <property type="entry name" value="Radical_SAM"/>
    <property type="match status" value="1"/>
</dbReference>
<dbReference type="KEGG" id="bliq:INP51_13560"/>
<evidence type="ECO:0000259" key="5">
    <source>
        <dbReference type="PROSITE" id="PS51918"/>
    </source>
</evidence>
<dbReference type="Pfam" id="PF04055">
    <property type="entry name" value="Radical_SAM"/>
    <property type="match status" value="1"/>
</dbReference>
<name>A0A7M2RF65_9FIRM</name>
<accession>A0A7M2RF65</accession>
<dbReference type="PANTHER" id="PTHR43524">
    <property type="entry name" value="RADICAL SAM SUPERFAMILY PROTEIN"/>
    <property type="match status" value="1"/>
</dbReference>
<dbReference type="GO" id="GO:0051536">
    <property type="term" value="F:iron-sulfur cluster binding"/>
    <property type="evidence" value="ECO:0007669"/>
    <property type="project" value="UniProtKB-KW"/>
</dbReference>
<keyword evidence="3" id="KW-0408">Iron</keyword>
<proteinExistence type="predicted"/>
<dbReference type="Gene3D" id="3.20.20.70">
    <property type="entry name" value="Aldolase class I"/>
    <property type="match status" value="1"/>
</dbReference>
<keyword evidence="2" id="KW-0479">Metal-binding</keyword>
<keyword evidence="7" id="KW-1185">Reference proteome</keyword>
<dbReference type="InterPro" id="IPR007197">
    <property type="entry name" value="rSAM"/>
</dbReference>
<keyword evidence="1" id="KW-0949">S-adenosyl-L-methionine</keyword>
<dbReference type="Proteomes" id="UP000593601">
    <property type="component" value="Chromosome"/>
</dbReference>
<evidence type="ECO:0000256" key="4">
    <source>
        <dbReference type="ARBA" id="ARBA00023014"/>
    </source>
</evidence>
<dbReference type="SFLD" id="SFLDG01067">
    <property type="entry name" value="SPASM/twitch_domain_containing"/>
    <property type="match status" value="1"/>
</dbReference>
<evidence type="ECO:0000313" key="7">
    <source>
        <dbReference type="Proteomes" id="UP000593601"/>
    </source>
</evidence>
<sequence>MKSLNTFMENGIKNIVETAARFYMGNFKGQVFLHHLVSSLREHAKIRDDYEKEGVHIPPFLISSITNNCNLHCAGCYARANGNCSDRRVEIMDKKDWSKVFAEADKLGISFILLAGGEPLIRKDVIKLAGQCENMVFPIFTNGTMINDEYIELFDSHRNLVPVLSIEGNAVETDRRRGEGIAEKVTQVILKLKKRGILFGMSITVTSENKDEVTDQKYTTALREQGCGLIFYVEYVPAEKGTEYLVLDEDDQEDLRMRINALRSNKKNKGIIMLSFPGDEESMGGCLAAGRGFFHINASGGAEPCPFSPYSELNVKEQSIVEVLKSLFFREVRKISAAEVDKHDGGCTLFPFKEDVEALTKTE</sequence>
<dbReference type="PROSITE" id="PS51918">
    <property type="entry name" value="RADICAL_SAM"/>
    <property type="match status" value="1"/>
</dbReference>
<dbReference type="InterPro" id="IPR013785">
    <property type="entry name" value="Aldolase_TIM"/>
</dbReference>
<evidence type="ECO:0000313" key="6">
    <source>
        <dbReference type="EMBL" id="QOV18985.1"/>
    </source>
</evidence>
<dbReference type="RefSeq" id="WP_193735344.1">
    <property type="nucleotide sequence ID" value="NZ_CP063304.1"/>
</dbReference>
<feature type="domain" description="Radical SAM core" evidence="5">
    <location>
        <begin position="55"/>
        <end position="268"/>
    </location>
</feature>
<dbReference type="CDD" id="cd21128">
    <property type="entry name" value="SPASM_rSAM"/>
    <property type="match status" value="1"/>
</dbReference>
<evidence type="ECO:0000256" key="1">
    <source>
        <dbReference type="ARBA" id="ARBA00022691"/>
    </source>
</evidence>
<reference evidence="6 7" key="1">
    <citation type="submission" date="2020-10" db="EMBL/GenBank/DDBJ databases">
        <title>Blautia liquoris sp.nov., isolated from the mud in a fermentation cellar used for the production of Chinese strong-flavoured liquor.</title>
        <authorList>
            <person name="Lu L."/>
        </authorList>
    </citation>
    <scope>NUCLEOTIDE SEQUENCE [LARGE SCALE GENOMIC DNA]</scope>
    <source>
        <strain evidence="6 7">LZLJ-3</strain>
    </source>
</reference>
<dbReference type="EMBL" id="CP063304">
    <property type="protein sequence ID" value="QOV18985.1"/>
    <property type="molecule type" value="Genomic_DNA"/>
</dbReference>
<dbReference type="CDD" id="cd01335">
    <property type="entry name" value="Radical_SAM"/>
    <property type="match status" value="1"/>
</dbReference>
<dbReference type="AlphaFoldDB" id="A0A7M2RF65"/>
<organism evidence="6 7">
    <name type="scientific">Blautia liquoris</name>
    <dbReference type="NCBI Taxonomy" id="2779518"/>
    <lineage>
        <taxon>Bacteria</taxon>
        <taxon>Bacillati</taxon>
        <taxon>Bacillota</taxon>
        <taxon>Clostridia</taxon>
        <taxon>Lachnospirales</taxon>
        <taxon>Lachnospiraceae</taxon>
        <taxon>Blautia</taxon>
    </lineage>
</organism>
<protein>
    <submittedName>
        <fullName evidence="6">Radical SAM protein</fullName>
    </submittedName>
</protein>
<evidence type="ECO:0000256" key="2">
    <source>
        <dbReference type="ARBA" id="ARBA00022723"/>
    </source>
</evidence>
<keyword evidence="4" id="KW-0411">Iron-sulfur</keyword>